<sequence>MIFRIKKYCNLTVLVTVLFTFFSVSCSSDLDFNQANNLKLEPVIVANLTYFDISENGFIDNGIEQKVAFDAQDFDVFRDSFFRDNLKRADFFFEINNTVNRMFTINIVLLDGNDQPLYFIPFTVPAYNGTPNTITKTEVFENLNLELLKSTKRMGFVIAMAPGAPLDGSGQGSLKLRSSATVYFEIK</sequence>
<feature type="chain" id="PRO_5044325266" description="DUF4843 domain-containing protein" evidence="1">
    <location>
        <begin position="27"/>
        <end position="187"/>
    </location>
</feature>
<name>A0AB39W615_9FLAO</name>
<dbReference type="RefSeq" id="WP_367768325.1">
    <property type="nucleotide sequence ID" value="NZ_CP165625.1"/>
</dbReference>
<reference evidence="2" key="1">
    <citation type="submission" date="2024-07" db="EMBL/GenBank/DDBJ databases">
        <authorList>
            <person name="Biller S.J."/>
        </authorList>
    </citation>
    <scope>NUCLEOTIDE SEQUENCE</scope>
    <source>
        <strain evidence="2">WC2409</strain>
    </source>
</reference>
<feature type="signal peptide" evidence="1">
    <location>
        <begin position="1"/>
        <end position="26"/>
    </location>
</feature>
<evidence type="ECO:0000256" key="1">
    <source>
        <dbReference type="SAM" id="SignalP"/>
    </source>
</evidence>
<organism evidence="2">
    <name type="scientific">Flavobacterium sp. WC2409</name>
    <dbReference type="NCBI Taxonomy" id="3234139"/>
    <lineage>
        <taxon>Bacteria</taxon>
        <taxon>Pseudomonadati</taxon>
        <taxon>Bacteroidota</taxon>
        <taxon>Flavobacteriia</taxon>
        <taxon>Flavobacteriales</taxon>
        <taxon>Flavobacteriaceae</taxon>
        <taxon>Flavobacterium</taxon>
    </lineage>
</organism>
<protein>
    <recommendedName>
        <fullName evidence="3">DUF4843 domain-containing protein</fullName>
    </recommendedName>
</protein>
<proteinExistence type="predicted"/>
<accession>A0AB39W615</accession>
<evidence type="ECO:0008006" key="3">
    <source>
        <dbReference type="Google" id="ProtNLM"/>
    </source>
</evidence>
<evidence type="ECO:0000313" key="2">
    <source>
        <dbReference type="EMBL" id="XDU96058.1"/>
    </source>
</evidence>
<dbReference type="AlphaFoldDB" id="A0AB39W615"/>
<dbReference type="PROSITE" id="PS51257">
    <property type="entry name" value="PROKAR_LIPOPROTEIN"/>
    <property type="match status" value="1"/>
</dbReference>
<keyword evidence="1" id="KW-0732">Signal</keyword>
<gene>
    <name evidence="2" type="ORF">AB3G34_02890</name>
</gene>
<dbReference type="EMBL" id="CP165625">
    <property type="protein sequence ID" value="XDU96058.1"/>
    <property type="molecule type" value="Genomic_DNA"/>
</dbReference>